<dbReference type="InterPro" id="IPR001509">
    <property type="entry name" value="Epimerase_deHydtase"/>
</dbReference>
<comment type="caution">
    <text evidence="4">The sequence shown here is derived from an EMBL/GenBank/DDBJ whole genome shotgun (WGS) entry which is preliminary data.</text>
</comment>
<name>A0AAP4TVN1_9GAMM</name>
<dbReference type="EMBL" id="JAUORK010000003">
    <property type="protein sequence ID" value="MDO6671029.1"/>
    <property type="molecule type" value="Genomic_DNA"/>
</dbReference>
<keyword evidence="1" id="KW-0520">NAD</keyword>
<protein>
    <submittedName>
        <fullName evidence="4">NAD-dependent epimerase/dehydratase family protein</fullName>
    </submittedName>
</protein>
<dbReference type="Gene3D" id="3.40.50.720">
    <property type="entry name" value="NAD(P)-binding Rossmann-like Domain"/>
    <property type="match status" value="1"/>
</dbReference>
<proteinExistence type="predicted"/>
<gene>
    <name evidence="4" type="ORF">Q4535_02745</name>
</gene>
<accession>A0AAP4TVN1</accession>
<evidence type="ECO:0000256" key="1">
    <source>
        <dbReference type="ARBA" id="ARBA00023027"/>
    </source>
</evidence>
<dbReference type="Proteomes" id="UP001170481">
    <property type="component" value="Unassembled WGS sequence"/>
</dbReference>
<dbReference type="Pfam" id="PF01370">
    <property type="entry name" value="Epimerase"/>
    <property type="match status" value="1"/>
</dbReference>
<feature type="region of interest" description="Disordered" evidence="2">
    <location>
        <begin position="341"/>
        <end position="363"/>
    </location>
</feature>
<dbReference type="SUPFAM" id="SSF51735">
    <property type="entry name" value="NAD(P)-binding Rossmann-fold domains"/>
    <property type="match status" value="1"/>
</dbReference>
<dbReference type="AlphaFoldDB" id="A0AAP4TVN1"/>
<dbReference type="PRINTS" id="PR01713">
    <property type="entry name" value="NUCEPIMERASE"/>
</dbReference>
<dbReference type="InterPro" id="IPR036291">
    <property type="entry name" value="NAD(P)-bd_dom_sf"/>
</dbReference>
<evidence type="ECO:0000313" key="5">
    <source>
        <dbReference type="Proteomes" id="UP001170481"/>
    </source>
</evidence>
<dbReference type="PANTHER" id="PTHR43574">
    <property type="entry name" value="EPIMERASE-RELATED"/>
    <property type="match status" value="1"/>
</dbReference>
<evidence type="ECO:0000256" key="2">
    <source>
        <dbReference type="SAM" id="MobiDB-lite"/>
    </source>
</evidence>
<sequence>MKILVTGAAGFIGAALCERLLKEGMKVVGLDNLNPYYPLALKQHRLTRLEALAGQCVAAPGNARRLGSFLFVKLDLVEREALRTLMQEEEFDVVINLAAQAGVRHSITQPFDYVDSNLVGFVNLLEACRGTAPSHLLYASSSSVYGDDTRQPLQESQAGVRPLSLYAATKRSNELMAYSYAHLYGLPVTGLRFFTVYGARGRPDMAPLRFARKLLADEVIDVYNHGQMARDFTHVSDIVEGIYRLMHLPPTQEVNAAPSRVLNLGRGEPIALGNFINGLEAALGVPARKRLLPMQPGDVERTWADISTLETLTGFRPSVSLATGLEELAEWAQQYPSLLRETDDEQSPRVGCPDEAGVAEGRHSERMTKAGMSAMTALAFSSGTLLKA</sequence>
<evidence type="ECO:0000259" key="3">
    <source>
        <dbReference type="Pfam" id="PF01370"/>
    </source>
</evidence>
<reference evidence="4" key="1">
    <citation type="submission" date="2023-07" db="EMBL/GenBank/DDBJ databases">
        <title>Genome content predicts the carbon catabolic preferences of heterotrophic bacteria.</title>
        <authorList>
            <person name="Gralka M."/>
        </authorList>
    </citation>
    <scope>NUCLEOTIDE SEQUENCE</scope>
    <source>
        <strain evidence="4">C2R13</strain>
    </source>
</reference>
<evidence type="ECO:0000313" key="4">
    <source>
        <dbReference type="EMBL" id="MDO6671029.1"/>
    </source>
</evidence>
<dbReference type="RefSeq" id="WP_303592862.1">
    <property type="nucleotide sequence ID" value="NZ_JAUORK010000003.1"/>
</dbReference>
<organism evidence="4 5">
    <name type="scientific">Cobetia amphilecti</name>
    <dbReference type="NCBI Taxonomy" id="1055104"/>
    <lineage>
        <taxon>Bacteria</taxon>
        <taxon>Pseudomonadati</taxon>
        <taxon>Pseudomonadota</taxon>
        <taxon>Gammaproteobacteria</taxon>
        <taxon>Oceanospirillales</taxon>
        <taxon>Halomonadaceae</taxon>
        <taxon>Cobetia</taxon>
    </lineage>
</organism>
<feature type="domain" description="NAD-dependent epimerase/dehydratase" evidence="3">
    <location>
        <begin position="3"/>
        <end position="249"/>
    </location>
</feature>